<dbReference type="Proteomes" id="UP001162480">
    <property type="component" value="Chromosome 28"/>
</dbReference>
<organism evidence="2 3">
    <name type="scientific">Octopus vulgaris</name>
    <name type="common">Common octopus</name>
    <dbReference type="NCBI Taxonomy" id="6645"/>
    <lineage>
        <taxon>Eukaryota</taxon>
        <taxon>Metazoa</taxon>
        <taxon>Spiralia</taxon>
        <taxon>Lophotrochozoa</taxon>
        <taxon>Mollusca</taxon>
        <taxon>Cephalopoda</taxon>
        <taxon>Coleoidea</taxon>
        <taxon>Octopodiformes</taxon>
        <taxon>Octopoda</taxon>
        <taxon>Incirrata</taxon>
        <taxon>Octopodidae</taxon>
        <taxon>Octopus</taxon>
    </lineage>
</organism>
<evidence type="ECO:0000313" key="3">
    <source>
        <dbReference type="Proteomes" id="UP001162480"/>
    </source>
</evidence>
<accession>A0AA36BY98</accession>
<dbReference type="EMBL" id="OX597841">
    <property type="protein sequence ID" value="CAI9742915.1"/>
    <property type="molecule type" value="Genomic_DNA"/>
</dbReference>
<name>A0AA36BY98_OCTVU</name>
<feature type="region of interest" description="Disordered" evidence="1">
    <location>
        <begin position="251"/>
        <end position="272"/>
    </location>
</feature>
<sequence>MADQDGGNSDELQEEDGDILEVTSQCQFIEESKKHEEKDRHNHSIIEDLQQTVNLLQQQIADPINPSLLRKENTLSSPSVMFTRFDMERNRKAMRKGLATHTVDVQKYQKLTQWSTRQASLSKYRRNIAMTLTSNLESLETDTGFLLIKPVYWHNNKANCKPKEGVPNRTAEDRGHHPMNEAREESGFNEDSMHKLTRNSSLTNPDLPTVEDIPTLNSHFYEMAGQEGHSMATTSDMELNTNSVAMWTPSNPQRWSPSLRRPNTPVTANDNNTNNTTTTIKMQHQQPVPASCSGPLAPKIQELDINTMLVCRNNVFTDLQSKDDHHVSKLYSYFTVRRPTMPLLNDLIQETSSIQPQGPCRVAFPSPLSRPHSLSVSSDQNLFSADSLVPEPGLSKSFLPPISSLNN</sequence>
<reference evidence="2" key="1">
    <citation type="submission" date="2023-08" db="EMBL/GenBank/DDBJ databases">
        <authorList>
            <person name="Alioto T."/>
            <person name="Alioto T."/>
            <person name="Gomez Garrido J."/>
        </authorList>
    </citation>
    <scope>NUCLEOTIDE SEQUENCE</scope>
</reference>
<gene>
    <name evidence="2" type="ORF">OCTVUL_1B016681</name>
</gene>
<protein>
    <submittedName>
        <fullName evidence="2">Uncharacterized protein</fullName>
    </submittedName>
</protein>
<proteinExistence type="predicted"/>
<feature type="region of interest" description="Disordered" evidence="1">
    <location>
        <begin position="163"/>
        <end position="209"/>
    </location>
</feature>
<keyword evidence="3" id="KW-1185">Reference proteome</keyword>
<feature type="region of interest" description="Disordered" evidence="1">
    <location>
        <begin position="1"/>
        <end position="20"/>
    </location>
</feature>
<feature type="compositionally biased region" description="Basic and acidic residues" evidence="1">
    <location>
        <begin position="163"/>
        <end position="194"/>
    </location>
</feature>
<dbReference type="AlphaFoldDB" id="A0AA36BY98"/>
<feature type="compositionally biased region" description="Low complexity" evidence="1">
    <location>
        <begin position="263"/>
        <end position="272"/>
    </location>
</feature>
<evidence type="ECO:0000313" key="2">
    <source>
        <dbReference type="EMBL" id="CAI9742915.1"/>
    </source>
</evidence>
<evidence type="ECO:0000256" key="1">
    <source>
        <dbReference type="SAM" id="MobiDB-lite"/>
    </source>
</evidence>